<accession>D6PCN6</accession>
<feature type="region of interest" description="Disordered" evidence="1">
    <location>
        <begin position="40"/>
        <end position="59"/>
    </location>
</feature>
<sequence>MDPNFDPVTGKLKEGRQKHPKSFIPNHGDVHATALELTGIQSSGKGRNERSPMKFVLKS</sequence>
<evidence type="ECO:0000313" key="2">
    <source>
        <dbReference type="EMBL" id="ADD93487.1"/>
    </source>
</evidence>
<organism evidence="2">
    <name type="scientific">uncultured marine bacterium MedDCM-OCT-S04-C123</name>
    <dbReference type="NCBI Taxonomy" id="743051"/>
    <lineage>
        <taxon>Bacteria</taxon>
        <taxon>environmental samples</taxon>
    </lineage>
</organism>
<dbReference type="EMBL" id="GU942984">
    <property type="protein sequence ID" value="ADD93487.1"/>
    <property type="molecule type" value="Genomic_DNA"/>
</dbReference>
<protein>
    <submittedName>
        <fullName evidence="2">Uncharacterized protein</fullName>
    </submittedName>
</protein>
<evidence type="ECO:0000256" key="1">
    <source>
        <dbReference type="SAM" id="MobiDB-lite"/>
    </source>
</evidence>
<reference evidence="2" key="1">
    <citation type="journal article" date="2010" name="ISME J.">
        <title>Metagenome of the Mediterranean deep chlorophyll maximum studied by direct and fosmid library 454 pyrosequencing.</title>
        <authorList>
            <person name="Ghai R."/>
            <person name="Martin-Cuadrado A.B."/>
            <person name="Molto A.G."/>
            <person name="Heredia I.G."/>
            <person name="Cabrera R."/>
            <person name="Martin J."/>
            <person name="Verdu M."/>
            <person name="Deschamps P."/>
            <person name="Moreira D."/>
            <person name="Lopez-Garcia P."/>
            <person name="Mira A."/>
            <person name="Rodriguez-Valera F."/>
        </authorList>
    </citation>
    <scope>NUCLEOTIDE SEQUENCE</scope>
</reference>
<name>D6PCN6_9BACT</name>
<feature type="region of interest" description="Disordered" evidence="1">
    <location>
        <begin position="1"/>
        <end position="27"/>
    </location>
</feature>
<dbReference type="AlphaFoldDB" id="D6PCN6"/>
<proteinExistence type="predicted"/>